<dbReference type="InterPro" id="IPR050699">
    <property type="entry name" value="RNA-DNA_Helicase"/>
</dbReference>
<dbReference type="PANTHER" id="PTHR12131">
    <property type="entry name" value="ATP-DEPENDENT RNA AND DNA HELICASE"/>
    <property type="match status" value="1"/>
</dbReference>
<dbReference type="Pfam" id="PF00270">
    <property type="entry name" value="DEAD"/>
    <property type="match status" value="1"/>
</dbReference>
<evidence type="ECO:0000256" key="2">
    <source>
        <dbReference type="ARBA" id="ARBA00022801"/>
    </source>
</evidence>
<evidence type="ECO:0000256" key="5">
    <source>
        <dbReference type="ARBA" id="ARBA00047984"/>
    </source>
</evidence>
<dbReference type="GO" id="GO:0016787">
    <property type="term" value="F:hydrolase activity"/>
    <property type="evidence" value="ECO:0007669"/>
    <property type="project" value="UniProtKB-KW"/>
</dbReference>
<proteinExistence type="predicted"/>
<comment type="caution">
    <text evidence="7">The sequence shown here is derived from an EMBL/GenBank/DDBJ whole genome shotgun (WGS) entry which is preliminary data.</text>
</comment>
<dbReference type="GO" id="GO:0070478">
    <property type="term" value="P:nuclear-transcribed mRNA catabolic process, 3'-5' exonucleolytic nonsense-mediated decay"/>
    <property type="evidence" value="ECO:0007669"/>
    <property type="project" value="TreeGrafter"/>
</dbReference>
<dbReference type="SMART" id="SM00487">
    <property type="entry name" value="DEXDc"/>
    <property type="match status" value="1"/>
</dbReference>
<evidence type="ECO:0000259" key="6">
    <source>
        <dbReference type="PROSITE" id="PS51192"/>
    </source>
</evidence>
<dbReference type="InterPro" id="IPR027417">
    <property type="entry name" value="P-loop_NTPase"/>
</dbReference>
<feature type="domain" description="Helicase ATP-binding" evidence="6">
    <location>
        <begin position="223"/>
        <end position="356"/>
    </location>
</feature>
<keyword evidence="3" id="KW-0347">Helicase</keyword>
<keyword evidence="8" id="KW-1185">Reference proteome</keyword>
<dbReference type="PROSITE" id="PS51192">
    <property type="entry name" value="HELICASE_ATP_BIND_1"/>
    <property type="match status" value="1"/>
</dbReference>
<dbReference type="InterPro" id="IPR011545">
    <property type="entry name" value="DEAD/DEAH_box_helicase_dom"/>
</dbReference>
<dbReference type="GO" id="GO:0055087">
    <property type="term" value="C:Ski complex"/>
    <property type="evidence" value="ECO:0007669"/>
    <property type="project" value="TreeGrafter"/>
</dbReference>
<keyword evidence="1" id="KW-0547">Nucleotide-binding</keyword>
<dbReference type="PANTHER" id="PTHR12131:SF1">
    <property type="entry name" value="ATP-DEPENDENT RNA HELICASE SUPV3L1, MITOCHONDRIAL-RELATED"/>
    <property type="match status" value="1"/>
</dbReference>
<sequence>MDWNHNFLALCGFLEHSNAETDWQGSLHKPLPLFQPTPIDFGYHTSISRNLETGEISFADQDCITYDLCSEGQGEKAVSKDPLSMHDVINLNDELHRRLKNTFTLRTASIPGVSQDASQLFEEREILEHMLSSHPLSGIIASGLTNTASEVDQPNFRHLEMETKLLLMKRMRQAEPVKRYAVLEDTSQQLPKFSVLIKDPAYTWPFELDTFQKQAILCLERNQSVFVAAHTSAGKTVVADPIKALSNQKFHDFRKTFGEDVGLLTGDIKVATDSSLLVMTTEILYNMLCSAADAIRDLEIVIMDEVHYLNDAERGHVWEQIMIMLPKHVLLVMLSATVPNTLEFADWLGRIRDSEIHVVATDRRPVPLEHYLFTGLDGQATDQHLHLLVDQHGNFRSSGEYT</sequence>
<name>A0A8S9YLW9_9TREM</name>
<gene>
    <name evidence="7" type="ORF">EG68_11549</name>
</gene>
<evidence type="ECO:0000256" key="3">
    <source>
        <dbReference type="ARBA" id="ARBA00022806"/>
    </source>
</evidence>
<evidence type="ECO:0000256" key="4">
    <source>
        <dbReference type="ARBA" id="ARBA00022840"/>
    </source>
</evidence>
<dbReference type="GO" id="GO:0003676">
    <property type="term" value="F:nucleic acid binding"/>
    <property type="evidence" value="ECO:0007669"/>
    <property type="project" value="InterPro"/>
</dbReference>
<keyword evidence="4" id="KW-0067">ATP-binding</keyword>
<organism evidence="7 8">
    <name type="scientific">Paragonimus skrjabini miyazakii</name>
    <dbReference type="NCBI Taxonomy" id="59628"/>
    <lineage>
        <taxon>Eukaryota</taxon>
        <taxon>Metazoa</taxon>
        <taxon>Spiralia</taxon>
        <taxon>Lophotrochozoa</taxon>
        <taxon>Platyhelminthes</taxon>
        <taxon>Trematoda</taxon>
        <taxon>Digenea</taxon>
        <taxon>Plagiorchiida</taxon>
        <taxon>Troglotremata</taxon>
        <taxon>Troglotrematidae</taxon>
        <taxon>Paragonimus</taxon>
    </lineage>
</organism>
<protein>
    <recommendedName>
        <fullName evidence="6">Helicase ATP-binding domain-containing protein</fullName>
    </recommendedName>
</protein>
<dbReference type="SUPFAM" id="SSF52540">
    <property type="entry name" value="P-loop containing nucleoside triphosphate hydrolases"/>
    <property type="match status" value="1"/>
</dbReference>
<evidence type="ECO:0000256" key="1">
    <source>
        <dbReference type="ARBA" id="ARBA00022741"/>
    </source>
</evidence>
<dbReference type="EMBL" id="JTDE01005843">
    <property type="protein sequence ID" value="KAF7247122.1"/>
    <property type="molecule type" value="Genomic_DNA"/>
</dbReference>
<dbReference type="GO" id="GO:0003724">
    <property type="term" value="F:RNA helicase activity"/>
    <property type="evidence" value="ECO:0007669"/>
    <property type="project" value="UniProtKB-EC"/>
</dbReference>
<accession>A0A8S9YLW9</accession>
<comment type="catalytic activity">
    <reaction evidence="5">
        <text>ATP + H2O = ADP + phosphate + H(+)</text>
        <dbReference type="Rhea" id="RHEA:13065"/>
        <dbReference type="ChEBI" id="CHEBI:15377"/>
        <dbReference type="ChEBI" id="CHEBI:15378"/>
        <dbReference type="ChEBI" id="CHEBI:30616"/>
        <dbReference type="ChEBI" id="CHEBI:43474"/>
        <dbReference type="ChEBI" id="CHEBI:456216"/>
        <dbReference type="EC" id="3.6.4.13"/>
    </reaction>
</comment>
<dbReference type="GO" id="GO:0005524">
    <property type="term" value="F:ATP binding"/>
    <property type="evidence" value="ECO:0007669"/>
    <property type="project" value="UniProtKB-KW"/>
</dbReference>
<dbReference type="Proteomes" id="UP000822476">
    <property type="component" value="Unassembled WGS sequence"/>
</dbReference>
<dbReference type="Gene3D" id="3.40.50.300">
    <property type="entry name" value="P-loop containing nucleotide triphosphate hydrolases"/>
    <property type="match status" value="1"/>
</dbReference>
<reference evidence="7" key="1">
    <citation type="submission" date="2019-07" db="EMBL/GenBank/DDBJ databases">
        <title>Annotation for the trematode Paragonimus miyazaki's.</title>
        <authorList>
            <person name="Choi Y.-J."/>
        </authorList>
    </citation>
    <scope>NUCLEOTIDE SEQUENCE</scope>
    <source>
        <strain evidence="7">Japan</strain>
    </source>
</reference>
<dbReference type="InterPro" id="IPR014001">
    <property type="entry name" value="Helicase_ATP-bd"/>
</dbReference>
<dbReference type="AlphaFoldDB" id="A0A8S9YLW9"/>
<dbReference type="OrthoDB" id="64767at2759"/>
<evidence type="ECO:0000313" key="8">
    <source>
        <dbReference type="Proteomes" id="UP000822476"/>
    </source>
</evidence>
<keyword evidence="2" id="KW-0378">Hydrolase</keyword>
<evidence type="ECO:0000313" key="7">
    <source>
        <dbReference type="EMBL" id="KAF7247122.1"/>
    </source>
</evidence>